<protein>
    <submittedName>
        <fullName evidence="1">Uncharacterized protein</fullName>
    </submittedName>
</protein>
<comment type="caution">
    <text evidence="1">The sequence shown here is derived from an EMBL/GenBank/DDBJ whole genome shotgun (WGS) entry which is preliminary data.</text>
</comment>
<dbReference type="EMBL" id="JACSQL010000011">
    <property type="protein sequence ID" value="MBD7970361.1"/>
    <property type="molecule type" value="Genomic_DNA"/>
</dbReference>
<keyword evidence="2" id="KW-1185">Reference proteome</keyword>
<evidence type="ECO:0000313" key="2">
    <source>
        <dbReference type="Proteomes" id="UP000608071"/>
    </source>
</evidence>
<dbReference type="Pfam" id="PF26325">
    <property type="entry name" value="YhjD"/>
    <property type="match status" value="1"/>
</dbReference>
<reference evidence="1 2" key="1">
    <citation type="submission" date="2020-08" db="EMBL/GenBank/DDBJ databases">
        <title>A Genomic Blueprint of the Chicken Gut Microbiome.</title>
        <authorList>
            <person name="Gilroy R."/>
            <person name="Ravi A."/>
            <person name="Getino M."/>
            <person name="Pursley I."/>
            <person name="Horton D.L."/>
            <person name="Alikhan N.-F."/>
            <person name="Baker D."/>
            <person name="Gharbi K."/>
            <person name="Hall N."/>
            <person name="Watson M."/>
            <person name="Adriaenssens E.M."/>
            <person name="Foster-Nyarko E."/>
            <person name="Jarju S."/>
            <person name="Secka A."/>
            <person name="Antonio M."/>
            <person name="Oren A."/>
            <person name="Chaudhuri R."/>
            <person name="La Ragione R.M."/>
            <person name="Hildebrand F."/>
            <person name="Pallen M.J."/>
        </authorList>
    </citation>
    <scope>NUCLEOTIDE SEQUENCE [LARGE SCALE GENOMIC DNA]</scope>
    <source>
        <strain evidence="1 2">Sa2BVA9</strain>
    </source>
</reference>
<dbReference type="InterPro" id="IPR058600">
    <property type="entry name" value="YhjD-like"/>
</dbReference>
<dbReference type="Proteomes" id="UP000608071">
    <property type="component" value="Unassembled WGS sequence"/>
</dbReference>
<evidence type="ECO:0000313" key="1">
    <source>
        <dbReference type="EMBL" id="MBD7970361.1"/>
    </source>
</evidence>
<accession>A0ABR8T3M9</accession>
<proteinExistence type="predicted"/>
<gene>
    <name evidence="1" type="ORF">H9647_20035</name>
</gene>
<sequence length="124" mass="14468">MNKSMPTPKEMEAIRSYIEIPIVLDVLQSNIKIVEQGFRIPVIFKASLINLQDRASIDLKSIKKFLFNAGIKIIEEQRLKESINIKYLCRGYVREFQMLHGVLQSRIESRISNYLNVDISKIER</sequence>
<organism evidence="1 2">
    <name type="scientific">Paenibacillus gallinarum</name>
    <dbReference type="NCBI Taxonomy" id="2762232"/>
    <lineage>
        <taxon>Bacteria</taxon>
        <taxon>Bacillati</taxon>
        <taxon>Bacillota</taxon>
        <taxon>Bacilli</taxon>
        <taxon>Bacillales</taxon>
        <taxon>Paenibacillaceae</taxon>
        <taxon>Paenibacillus</taxon>
    </lineage>
</organism>
<name>A0ABR8T3M9_9BACL</name>